<name>A0A3G8M207_9HYPH</name>
<accession>A0A3G8M207</accession>
<evidence type="ECO:0000313" key="3">
    <source>
        <dbReference type="Proteomes" id="UP000273982"/>
    </source>
</evidence>
<proteinExistence type="predicted"/>
<feature type="compositionally biased region" description="Basic and acidic residues" evidence="1">
    <location>
        <begin position="49"/>
        <end position="64"/>
    </location>
</feature>
<sequence length="90" mass="9988">MNHQTRAALVAMGQDMARAREVLAATERRSILEMYRHEFMQVGGASKSPKADTSKTTKKPEDAISHDNRVAEIADVLLADFDGCRKSKAR</sequence>
<protein>
    <submittedName>
        <fullName evidence="2">Uncharacterized protein</fullName>
    </submittedName>
</protein>
<feature type="region of interest" description="Disordered" evidence="1">
    <location>
        <begin position="42"/>
        <end position="64"/>
    </location>
</feature>
<dbReference type="EMBL" id="CP034086">
    <property type="protein sequence ID" value="AZG75976.1"/>
    <property type="molecule type" value="Genomic_DNA"/>
</dbReference>
<dbReference type="KEGG" id="mros:EHO51_04090"/>
<organism evidence="2 3">
    <name type="scientific">Methylocystis rosea</name>
    <dbReference type="NCBI Taxonomy" id="173366"/>
    <lineage>
        <taxon>Bacteria</taxon>
        <taxon>Pseudomonadati</taxon>
        <taxon>Pseudomonadota</taxon>
        <taxon>Alphaproteobacteria</taxon>
        <taxon>Hyphomicrobiales</taxon>
        <taxon>Methylocystaceae</taxon>
        <taxon>Methylocystis</taxon>
    </lineage>
</organism>
<dbReference type="Proteomes" id="UP000273982">
    <property type="component" value="Chromosome"/>
</dbReference>
<evidence type="ECO:0000313" key="2">
    <source>
        <dbReference type="EMBL" id="AZG75976.1"/>
    </source>
</evidence>
<dbReference type="RefSeq" id="WP_124737816.1">
    <property type="nucleotide sequence ID" value="NZ_CP034086.1"/>
</dbReference>
<dbReference type="AlphaFoldDB" id="A0A3G8M207"/>
<gene>
    <name evidence="2" type="ORF">EHO51_04090</name>
</gene>
<reference evidence="2 3" key="1">
    <citation type="submission" date="2018-11" db="EMBL/GenBank/DDBJ databases">
        <title>Genome squencing of methanotrophic bacteria isolated from alkaline groundwater in Korea.</title>
        <authorList>
            <person name="Nguyen L.N."/>
        </authorList>
    </citation>
    <scope>NUCLEOTIDE SEQUENCE [LARGE SCALE GENOMIC DNA]</scope>
    <source>
        <strain evidence="2 3">GW6</strain>
    </source>
</reference>
<evidence type="ECO:0000256" key="1">
    <source>
        <dbReference type="SAM" id="MobiDB-lite"/>
    </source>
</evidence>